<dbReference type="InterPro" id="IPR010982">
    <property type="entry name" value="Lambda_DNA-bd_dom_sf"/>
</dbReference>
<accession>A0ABU5CDH6</accession>
<reference evidence="3 4" key="1">
    <citation type="submission" date="2023-10" db="EMBL/GenBank/DDBJ databases">
        <title>179-bfca-hs.</title>
        <authorList>
            <person name="Miliotis G."/>
            <person name="Sengupta P."/>
            <person name="Hameed A."/>
            <person name="Chuvochina M."/>
            <person name="Mcdonagh F."/>
            <person name="Simpson A.C."/>
            <person name="Singh N.K."/>
            <person name="Rekha P.D."/>
            <person name="Raman K."/>
            <person name="Hugenholtz P."/>
            <person name="Venkateswaran K."/>
        </authorList>
    </citation>
    <scope>NUCLEOTIDE SEQUENCE [LARGE SCALE GENOMIC DNA]</scope>
    <source>
        <strain evidence="3 4">179-BFC-A-HS</strain>
    </source>
</reference>
<dbReference type="RefSeq" id="WP_306067266.1">
    <property type="nucleotide sequence ID" value="NZ_JAROCA020000001.1"/>
</dbReference>
<dbReference type="CDD" id="cd00093">
    <property type="entry name" value="HTH_XRE"/>
    <property type="match status" value="1"/>
</dbReference>
<proteinExistence type="predicted"/>
<dbReference type="Gene3D" id="1.10.260.40">
    <property type="entry name" value="lambda repressor-like DNA-binding domains"/>
    <property type="match status" value="1"/>
</dbReference>
<evidence type="ECO:0000313" key="3">
    <source>
        <dbReference type="EMBL" id="MDY0404388.1"/>
    </source>
</evidence>
<dbReference type="InterPro" id="IPR001387">
    <property type="entry name" value="Cro/C1-type_HTH"/>
</dbReference>
<dbReference type="Proteomes" id="UP001228376">
    <property type="component" value="Unassembled WGS sequence"/>
</dbReference>
<evidence type="ECO:0000259" key="2">
    <source>
        <dbReference type="PROSITE" id="PS50943"/>
    </source>
</evidence>
<sequence>MNKEKLKQLRESRGLTSEELAKELRFAKSIMWSYELGKKEPSILHLKKIASYFNVSTDYLLDHHAKQLPINLENGNDMSGYSFLIDDEPISNEEMNEAIAFIRAKRMMRSVGMEN</sequence>
<feature type="domain" description="HTH cro/C1-type" evidence="2">
    <location>
        <begin position="6"/>
        <end position="60"/>
    </location>
</feature>
<keyword evidence="1" id="KW-0238">DNA-binding</keyword>
<evidence type="ECO:0000313" key="4">
    <source>
        <dbReference type="Proteomes" id="UP001228376"/>
    </source>
</evidence>
<dbReference type="SUPFAM" id="SSF47413">
    <property type="entry name" value="lambda repressor-like DNA-binding domains"/>
    <property type="match status" value="1"/>
</dbReference>
<dbReference type="Pfam" id="PF12844">
    <property type="entry name" value="HTH_19"/>
    <property type="match status" value="1"/>
</dbReference>
<dbReference type="PANTHER" id="PTHR46558">
    <property type="entry name" value="TRACRIPTIONAL REGULATORY PROTEIN-RELATED-RELATED"/>
    <property type="match status" value="1"/>
</dbReference>
<protein>
    <submittedName>
        <fullName evidence="3">Helix-turn-helix transcriptional regulator</fullName>
    </submittedName>
</protein>
<dbReference type="SMART" id="SM00530">
    <property type="entry name" value="HTH_XRE"/>
    <property type="match status" value="1"/>
</dbReference>
<dbReference type="EMBL" id="JAROCA020000001">
    <property type="protein sequence ID" value="MDY0404388.1"/>
    <property type="molecule type" value="Genomic_DNA"/>
</dbReference>
<comment type="caution">
    <text evidence="3">The sequence shown here is derived from an EMBL/GenBank/DDBJ whole genome shotgun (WGS) entry which is preliminary data.</text>
</comment>
<organism evidence="3 4">
    <name type="scientific">Tigheibacillus jepli</name>
    <dbReference type="NCBI Taxonomy" id="3035914"/>
    <lineage>
        <taxon>Bacteria</taxon>
        <taxon>Bacillati</taxon>
        <taxon>Bacillota</taxon>
        <taxon>Bacilli</taxon>
        <taxon>Bacillales</taxon>
        <taxon>Bacillaceae</taxon>
        <taxon>Tigheibacillus</taxon>
    </lineage>
</organism>
<keyword evidence="4" id="KW-1185">Reference proteome</keyword>
<gene>
    <name evidence="3" type="ORF">P5G51_002220</name>
</gene>
<dbReference type="PANTHER" id="PTHR46558:SF11">
    <property type="entry name" value="HTH-TYPE TRANSCRIPTIONAL REGULATOR XRE"/>
    <property type="match status" value="1"/>
</dbReference>
<evidence type="ECO:0000256" key="1">
    <source>
        <dbReference type="ARBA" id="ARBA00023125"/>
    </source>
</evidence>
<name>A0ABU5CDH6_9BACI</name>
<dbReference type="PROSITE" id="PS50943">
    <property type="entry name" value="HTH_CROC1"/>
    <property type="match status" value="1"/>
</dbReference>